<gene>
    <name evidence="2" type="ORF">QYE76_033113</name>
</gene>
<evidence type="ECO:0000313" key="2">
    <source>
        <dbReference type="EMBL" id="KAK1609440.1"/>
    </source>
</evidence>
<dbReference type="Proteomes" id="UP001231189">
    <property type="component" value="Unassembled WGS sequence"/>
</dbReference>
<feature type="region of interest" description="Disordered" evidence="1">
    <location>
        <begin position="46"/>
        <end position="91"/>
    </location>
</feature>
<proteinExistence type="predicted"/>
<feature type="compositionally biased region" description="Basic residues" evidence="1">
    <location>
        <begin position="420"/>
        <end position="432"/>
    </location>
</feature>
<dbReference type="AlphaFoldDB" id="A0AAD8VLT7"/>
<feature type="region of interest" description="Disordered" evidence="1">
    <location>
        <begin position="507"/>
        <end position="572"/>
    </location>
</feature>
<dbReference type="PANTHER" id="PTHR47150">
    <property type="entry name" value="OS12G0169200 PROTEIN"/>
    <property type="match status" value="1"/>
</dbReference>
<feature type="compositionally biased region" description="Basic and acidic residues" evidence="1">
    <location>
        <begin position="409"/>
        <end position="419"/>
    </location>
</feature>
<feature type="compositionally biased region" description="Basic and acidic residues" evidence="1">
    <location>
        <begin position="507"/>
        <end position="520"/>
    </location>
</feature>
<dbReference type="Pfam" id="PF04827">
    <property type="entry name" value="Plant_tran"/>
    <property type="match status" value="1"/>
</dbReference>
<dbReference type="InterPro" id="IPR006912">
    <property type="entry name" value="Harbinger_derived_prot"/>
</dbReference>
<evidence type="ECO:0000313" key="3">
    <source>
        <dbReference type="Proteomes" id="UP001231189"/>
    </source>
</evidence>
<reference evidence="2" key="1">
    <citation type="submission" date="2023-07" db="EMBL/GenBank/DDBJ databases">
        <title>A chromosome-level genome assembly of Lolium multiflorum.</title>
        <authorList>
            <person name="Chen Y."/>
            <person name="Copetti D."/>
            <person name="Kolliker R."/>
            <person name="Studer B."/>
        </authorList>
    </citation>
    <scope>NUCLEOTIDE SEQUENCE</scope>
    <source>
        <strain evidence="2">02402/16</strain>
        <tissue evidence="2">Leaf</tissue>
    </source>
</reference>
<sequence>MKLTQLYQLAKSISTRLPDEAPERRFPIRRAKFGPVAPRFLVSSDLALHPSGEPTPSPVPRIYRDSGRVKSGEGPDLSETRHTNPTATSLKISPTPRISLAAGTTPPACCLDSAIPPSPPAYIPLSFDEGLSGCSSVGLFSDLGLLLVVAARVASTTPVGVRPFASPAMDSDEEEEQMFVELMREEMAAAAQDEEHMMILGCLSSMYAGLATGRRGGSAPGRRKCKPRQRMEGYCMLYADYFANNPLHECTVAMRMLAYGAPGDGADDYLRMAESTALDCFYWLCRAVIAVFGDFYLRSPTVEDTQRILATNEARGFPGMLGSIDCMHWKWKNCPFAWQGMYKGHKNGCTVILEANRDVNNASRGITVPRGVATAVVVQPTKSSPSPGPARSTILRTNAEPAGSGAQNRGEKGQLEGRKKLTFRSSKGRRSSPHATTTTHRRLATHAAKDDDVHPRTPLAIIDAAASPPEAAAPTPKKTCQKKRCRRCPRPQGEAIAVELRRLLHEESSRRGAPREEPLARRCRSSPPGWEGPAPPPHERNQEISRRRHHPDFARRLTPAAVAEGRGEGWLG</sequence>
<keyword evidence="3" id="KW-1185">Reference proteome</keyword>
<dbReference type="PANTHER" id="PTHR47150:SF5">
    <property type="entry name" value="OS07G0546750 PROTEIN"/>
    <property type="match status" value="1"/>
</dbReference>
<accession>A0AAD8VLT7</accession>
<evidence type="ECO:0000256" key="1">
    <source>
        <dbReference type="SAM" id="MobiDB-lite"/>
    </source>
</evidence>
<feature type="region of interest" description="Disordered" evidence="1">
    <location>
        <begin position="379"/>
        <end position="455"/>
    </location>
</feature>
<organism evidence="2 3">
    <name type="scientific">Lolium multiflorum</name>
    <name type="common">Italian ryegrass</name>
    <name type="synonym">Lolium perenne subsp. multiflorum</name>
    <dbReference type="NCBI Taxonomy" id="4521"/>
    <lineage>
        <taxon>Eukaryota</taxon>
        <taxon>Viridiplantae</taxon>
        <taxon>Streptophyta</taxon>
        <taxon>Embryophyta</taxon>
        <taxon>Tracheophyta</taxon>
        <taxon>Spermatophyta</taxon>
        <taxon>Magnoliopsida</taxon>
        <taxon>Liliopsida</taxon>
        <taxon>Poales</taxon>
        <taxon>Poaceae</taxon>
        <taxon>BOP clade</taxon>
        <taxon>Pooideae</taxon>
        <taxon>Poodae</taxon>
        <taxon>Poeae</taxon>
        <taxon>Poeae Chloroplast Group 2 (Poeae type)</taxon>
        <taxon>Loliodinae</taxon>
        <taxon>Loliinae</taxon>
        <taxon>Lolium</taxon>
    </lineage>
</organism>
<feature type="compositionally biased region" description="Basic and acidic residues" evidence="1">
    <location>
        <begin position="62"/>
        <end position="82"/>
    </location>
</feature>
<dbReference type="EMBL" id="JAUUTY010000007">
    <property type="protein sequence ID" value="KAK1609440.1"/>
    <property type="molecule type" value="Genomic_DNA"/>
</dbReference>
<feature type="compositionally biased region" description="Basic and acidic residues" evidence="1">
    <location>
        <begin position="537"/>
        <end position="555"/>
    </location>
</feature>
<name>A0AAD8VLT7_LOLMU</name>
<protein>
    <submittedName>
        <fullName evidence="2">Uncharacterized protein</fullName>
    </submittedName>
</protein>
<comment type="caution">
    <text evidence="2">The sequence shown here is derived from an EMBL/GenBank/DDBJ whole genome shotgun (WGS) entry which is preliminary data.</text>
</comment>